<name>A0AAI9GIQ8_PLUGE</name>
<evidence type="ECO:0000313" key="1">
    <source>
        <dbReference type="EMBL" id="EML1470342.1"/>
    </source>
</evidence>
<organism evidence="1">
    <name type="scientific">Pluralibacter gergoviae</name>
    <name type="common">Enterobacter gergoviae</name>
    <dbReference type="NCBI Taxonomy" id="61647"/>
    <lineage>
        <taxon>Bacteria</taxon>
        <taxon>Pseudomonadati</taxon>
        <taxon>Pseudomonadota</taxon>
        <taxon>Gammaproteobacteria</taxon>
        <taxon>Enterobacterales</taxon>
        <taxon>Enterobacteriaceae</taxon>
        <taxon>Pluralibacter</taxon>
    </lineage>
</organism>
<reference evidence="1" key="2">
    <citation type="submission" date="2024-02" db="EMBL/GenBank/DDBJ databases">
        <authorList>
            <consortium name="Clinical and Environmental Microbiology Branch: Whole genome sequencing antimicrobial resistance pathogens in the healthcare setting"/>
        </authorList>
    </citation>
    <scope>NUCLEOTIDE SEQUENCE</scope>
    <source>
        <strain evidence="1">2021DK-00143</strain>
    </source>
</reference>
<proteinExistence type="predicted"/>
<dbReference type="Proteomes" id="UP001236270">
    <property type="component" value="Unassembled WGS sequence"/>
</dbReference>
<gene>
    <name evidence="1" type="ORF">QEG54_001030</name>
    <name evidence="2" type="ORF">RBJ30_00645</name>
</gene>
<evidence type="ECO:0000313" key="2">
    <source>
        <dbReference type="EMBL" id="MDQ2307612.1"/>
    </source>
</evidence>
<reference evidence="2" key="1">
    <citation type="submission" date="2023-08" db="EMBL/GenBank/DDBJ databases">
        <title>WGS of pathogenic bacterial species, Los Angeles County Public Health Laboratories.</title>
        <authorList>
            <person name="Garrigues J.M."/>
            <person name="Green N.M."/>
        </authorList>
    </citation>
    <scope>NUCLEOTIDE SEQUENCE</scope>
    <source>
        <strain evidence="2">LACPHL-BACT-2023-00068</strain>
    </source>
</reference>
<dbReference type="EMBL" id="ABLOKC030000004">
    <property type="protein sequence ID" value="EML1470342.1"/>
    <property type="molecule type" value="Genomic_DNA"/>
</dbReference>
<comment type="caution">
    <text evidence="1">The sequence shown here is derived from an EMBL/GenBank/DDBJ whole genome shotgun (WGS) entry which is preliminary data.</text>
</comment>
<dbReference type="GeneID" id="61386768"/>
<dbReference type="EMBL" id="JAVDNV010000001">
    <property type="protein sequence ID" value="MDQ2307612.1"/>
    <property type="molecule type" value="Genomic_DNA"/>
</dbReference>
<sequence>MVAKNKTHCRRIGSTLRRSRFRDAFSRLSEEKKEAEYLAVTRRSGPLLVHLVPARKT</sequence>
<dbReference type="AlphaFoldDB" id="A0AAI9GIQ8"/>
<protein>
    <submittedName>
        <fullName evidence="1">Uncharacterized protein</fullName>
    </submittedName>
</protein>
<dbReference type="RefSeq" id="WP_155409061.1">
    <property type="nucleotide sequence ID" value="NZ_CACVCI010000001.1"/>
</dbReference>
<accession>A0AAI9GIQ8</accession>